<sequence>MVFSYAGTGRMPQFVAVKALGLISYSYTSAIEEQFLYLDFGALGRAYWVIADHATKVIQDYKDDQIVDLVESGGPLNQLDYGSITEVEAYATDDWGEITVTSNIQAMGRTHFHSLTTWSVIKTWVGSGTVFEFGGSRYRLDAPYIVSGTLWVAGNANTHYVPAIATEGLLPLRSDTKIAYAPNWNVFGTLFSGSFAGEAVVKTSPEDRKTLFNVHGDADISFRPNWVGSGVLFNFSTTTFKQTYDYVGEGTLFGISSTEEKVVWDYNNSSIDYFTYENFGSVAESPINSITIQSIANETIQSRANERIIDLVVSGSTSGAFLDFGTILTDGEQTPSTVGLDWGEILTNQTDYPFGLFPISGTAKQVFTPNFIGSGGLFAFVNGRGRTKPRWIAFVNIGIFGASKTNFSLLHKGSGSLFSVNNAEDKRTYAYNGSGALYAFSGASEAVGANPPESTAILPLQGEARVAFSPNWISQGTVKTEGTAVERQTDHYKGSGTLFNFETAVEKITYHYSSTSNDIFQYRNYGSVADTPIESITIQSIANETIESRKDDRIIDLVVGGTTSGSYLDYGQILINGQDAPETVREDYGSIMESISRYAMGDLLVQGTASVRREFSYVGKGDLFAFVEGRGRTKPRWIANVNIEVKGEAQDAVVKRFIGDGNLFNFEKAEERRTFGYEGQGTFSTSGEASIAYEKAPYRGYVLFDVTGDTKVAFVPNFNGSGVATIDVEHVERTTFSEVGSGVLFDMGNLVEKRTYHYSHTSDTIFTPLDYGSVAANPIDSITIQSIANDTIESRKDQRIIDLVTGGSTSGSYFDYGSVNDFFPSITDDYEGITETVTRYAMGGPQVSGAADVNFRPVHVGSGSITIDINTIVRVLPRWIAFVPIEFTGVATDTFTKAYKGSGILPLPVSTTDARSFAYEGKGELFAINGGEEAVAFDYPRQDPVFTITGEAKVAYVPNWNGSGTATLSGTLVERTAFNPPARGDLFSFNNLDERRTYHYNSSSIDLLNRISYGSVASPVIDSWVIANHATKVIQDYRNDRLVDLVETGGGDFFDYGFLEQENIGGLPNINTPDATEDYQFIRDPDLDASRYPFGHLFKFSGLSGGVKVVINLRHIAVLDKPTLKLSGDVFVKLPNKHEGSGVLFNTGGAAESATFSPDDLTGLFDFVGFAATRRIPNFNGGGTIRLDGRASSAVAFAGFQENTIVLRGISGVKYTPSYAGTGVISTLSGAAEAVTASPDDLIGLFDFVGTATEKATAAYTGSGSLFALSGAVEAVAVAEEKRNLIKVSGNAGERFIPNFNGSGSISVLSGAAESRTGSPDPFFTLFDFTGRGTVKATVVESGLARLTLSGTTEPEILTFAEQPFGTATILGQGGERFVPHYRGSGRIAALSGAAESFTANPLERQLLFSMGGIATEAFTAAPAVEGTEIKLSGSTSPEIRTFAEQPFGVIPVSGVGDYIHVDVYGGFGTLFSGGFTSESVTFKIPPVREGDILFRGSAVEAVGFNPPEETAHLLLSGEVVIPLRTFAEQPTVRVAVSGVAIEKNTEVYVGTGAIFSNGFTSESVTRKLPEFTAHLNVTGLAEEKATFREIFFGSLFKFRGSAGRALLTFAEQPQTLSKISGVAATTRARDFVGEGNIATLSGAAEAVTFNPLERDLLFDVAGIAAERRTNAFVGTGQIRIYPEAADIRFTPNWNVEGVIPVSGTAVERVARDEVVQVNIGTFSGAAESVTFNPLEKDMLFSIGGRAAYRTSVSEVKLADARIFAAEDNNGTTTKIHIGSGTATLSGAGRIVITLSYIGDIRIGTFSGAAESITVNPLEKDLLFSTAGIATLRSTRAYYGSGSLFALNGAAESRTVAPPAEGLYDITGEAKIVITVSHIGDGNLFSFVTSDEKVAYDYVGEQVLFNLSGEAVERITNAESGFGSIFSFSGAAERVAFVPSLLADVNIAGRAATPRSRVFTGSGDLYAFDSAAESRTITVENVAIFDFLGQVKPAITKVYTGDTEIKTSGEASVAFVRAPYAGQTEVQLSGTAAESRTANPPEEGTEIATTGEAKVLRSFGYEGSGQITVDVDSIIGISLRIFGTGSIKVDVRSVYFPLLQHRPDVHIYIAGSAATVKIDVAPPRTYGWII</sequence>
<dbReference type="EMBL" id="KU686192">
    <property type="protein sequence ID" value="AOV57354.1"/>
    <property type="molecule type" value="Genomic_DNA"/>
</dbReference>
<organism evidence="1 2">
    <name type="scientific">Synechococcus phage S-CAM1</name>
    <dbReference type="NCBI Taxonomy" id="754037"/>
    <lineage>
        <taxon>Viruses</taxon>
        <taxon>Duplodnaviria</taxon>
        <taxon>Heunggongvirae</taxon>
        <taxon>Uroviricota</taxon>
        <taxon>Caudoviricetes</taxon>
        <taxon>Pantevenvirales</taxon>
        <taxon>Kyanoviridae</taxon>
        <taxon>Anaposvirus</taxon>
        <taxon>Anaposvirus socalone</taxon>
    </lineage>
</organism>
<evidence type="ECO:0000313" key="1">
    <source>
        <dbReference type="EMBL" id="AOV57354.1"/>
    </source>
</evidence>
<evidence type="ECO:0000313" key="2">
    <source>
        <dbReference type="Proteomes" id="UP000241610"/>
    </source>
</evidence>
<accession>A0A1D8KFC8</accession>
<protein>
    <submittedName>
        <fullName evidence="1">Uncharacterized protein</fullName>
    </submittedName>
</protein>
<proteinExistence type="predicted"/>
<gene>
    <name evidence="1" type="ORF">N330309_099</name>
</gene>
<name>A0A1D8KFC8_9CAUD</name>
<reference evidence="1 2" key="1">
    <citation type="journal article" date="2016" name="Virology">
        <title>The genomic content and context of auxiliary metabolic genes in marine cyanomyoviruses.</title>
        <authorList>
            <person name="Crummett L.T."/>
            <person name="Puxty R.J."/>
            <person name="Weihe C."/>
            <person name="Marston M.F."/>
            <person name="Martiny J.B."/>
        </authorList>
    </citation>
    <scope>NUCLEOTIDE SEQUENCE [LARGE SCALE GENOMIC DNA]</scope>
    <source>
        <strain evidence="1">0309SB33</strain>
    </source>
</reference>
<dbReference type="Proteomes" id="UP000241610">
    <property type="component" value="Segment"/>
</dbReference>